<feature type="signal peptide" evidence="1">
    <location>
        <begin position="1"/>
        <end position="20"/>
    </location>
</feature>
<dbReference type="PANTHER" id="PTHR38731:SF1">
    <property type="entry name" value="FECR PROTEIN DOMAIN-CONTAINING PROTEIN"/>
    <property type="match status" value="1"/>
</dbReference>
<dbReference type="AlphaFoldDB" id="W0AI16"/>
<name>W0AI16_9SPHN</name>
<dbReference type="OrthoDB" id="6038785at2"/>
<evidence type="ECO:0000259" key="2">
    <source>
        <dbReference type="Pfam" id="PF04773"/>
    </source>
</evidence>
<dbReference type="STRING" id="1123269.NX02_18155"/>
<dbReference type="InterPro" id="IPR006860">
    <property type="entry name" value="FecR"/>
</dbReference>
<dbReference type="Pfam" id="PF04773">
    <property type="entry name" value="FecR"/>
    <property type="match status" value="1"/>
</dbReference>
<keyword evidence="4" id="KW-1185">Reference proteome</keyword>
<evidence type="ECO:0000313" key="4">
    <source>
        <dbReference type="Proteomes" id="UP000018851"/>
    </source>
</evidence>
<dbReference type="Proteomes" id="UP000018851">
    <property type="component" value="Chromosome"/>
</dbReference>
<feature type="chain" id="PRO_5004785607" description="FecR protein domain-containing protein" evidence="1">
    <location>
        <begin position="21"/>
        <end position="144"/>
    </location>
</feature>
<reference evidence="3 4" key="1">
    <citation type="submission" date="2013-07" db="EMBL/GenBank/DDBJ databases">
        <title>Completed genome of Sphingomonas sanxanigenens NX02.</title>
        <authorList>
            <person name="Ma T."/>
            <person name="Huang H."/>
            <person name="Wu M."/>
            <person name="Li X."/>
            <person name="Li G."/>
        </authorList>
    </citation>
    <scope>NUCLEOTIDE SEQUENCE [LARGE SCALE GENOMIC DNA]</scope>
    <source>
        <strain evidence="3 4">NX02</strain>
    </source>
</reference>
<dbReference type="eggNOG" id="COG4254">
    <property type="taxonomic scope" value="Bacteria"/>
</dbReference>
<sequence>MGRLAVFALLLLLLTGAAPADRVIGRVKIASGQANILRAGVPMPAKPGATLKSGDILNTGRDGRIGVTFVDNSRFAAGPNSRIDLARFEFDPRTHDGEFLTKVDRGSLAVISGQIAKRRRDAMRVRTPTALLGVRGTRFVVTVE</sequence>
<dbReference type="RefSeq" id="WP_025293480.1">
    <property type="nucleotide sequence ID" value="NZ_CP006644.1"/>
</dbReference>
<feature type="domain" description="FecR protein" evidence="2">
    <location>
        <begin position="56"/>
        <end position="141"/>
    </location>
</feature>
<dbReference type="EMBL" id="CP006644">
    <property type="protein sequence ID" value="AHE55300.1"/>
    <property type="molecule type" value="Genomic_DNA"/>
</dbReference>
<protein>
    <recommendedName>
        <fullName evidence="2">FecR protein domain-containing protein</fullName>
    </recommendedName>
</protein>
<dbReference type="HOGENOM" id="CLU_122741_1_0_5"/>
<dbReference type="PANTHER" id="PTHR38731">
    <property type="entry name" value="LIPL45-RELATED LIPOPROTEIN-RELATED"/>
    <property type="match status" value="1"/>
</dbReference>
<gene>
    <name evidence="3" type="ORF">NX02_18155</name>
</gene>
<dbReference type="KEGG" id="ssan:NX02_18155"/>
<dbReference type="Gene3D" id="2.60.120.1440">
    <property type="match status" value="1"/>
</dbReference>
<proteinExistence type="predicted"/>
<keyword evidence="1" id="KW-0732">Signal</keyword>
<evidence type="ECO:0000313" key="3">
    <source>
        <dbReference type="EMBL" id="AHE55300.1"/>
    </source>
</evidence>
<accession>W0AI16</accession>
<organism evidence="3 4">
    <name type="scientific">Sphingomonas sanxanigenens DSM 19645 = NX02</name>
    <dbReference type="NCBI Taxonomy" id="1123269"/>
    <lineage>
        <taxon>Bacteria</taxon>
        <taxon>Pseudomonadati</taxon>
        <taxon>Pseudomonadota</taxon>
        <taxon>Alphaproteobacteria</taxon>
        <taxon>Sphingomonadales</taxon>
        <taxon>Sphingomonadaceae</taxon>
        <taxon>Sphingomonas</taxon>
    </lineage>
</organism>
<evidence type="ECO:0000256" key="1">
    <source>
        <dbReference type="SAM" id="SignalP"/>
    </source>
</evidence>
<dbReference type="PATRIC" id="fig|1123269.5.peg.3552"/>